<dbReference type="InterPro" id="IPR017896">
    <property type="entry name" value="4Fe4S_Fe-S-bd"/>
</dbReference>
<protein>
    <recommendedName>
        <fullName evidence="1">4Fe-4S ferredoxin-type domain-containing protein</fullName>
    </recommendedName>
</protein>
<dbReference type="SUPFAM" id="SSF46548">
    <property type="entry name" value="alpha-helical ferredoxin"/>
    <property type="match status" value="1"/>
</dbReference>
<dbReference type="Pfam" id="PF04432">
    <property type="entry name" value="FrhB_FdhB_C"/>
    <property type="match status" value="1"/>
</dbReference>
<accession>A0A0F9THG2</accession>
<dbReference type="Gene3D" id="3.30.70.3270">
    <property type="match status" value="1"/>
</dbReference>
<name>A0A0F9THG2_9ZZZZ</name>
<feature type="domain" description="4Fe-4S ferredoxin-type" evidence="1">
    <location>
        <begin position="265"/>
        <end position="296"/>
    </location>
</feature>
<sequence length="379" mass="42395">MDSLAEYLINIEDFTKILETLLKEKVVDKIISAKLRVDKKSGNLDRFTVQPNLIDKAEDLKDFPLTPLIAYGYARTDTASKYLHKSVAGAKNEKVGLIARPCDTRALIELAKIKQINLDNLFIIGIEDKGLLPKAGREIRKLKDVDTTKIVKEKVGDKGLIVKMDDGSTKELNLTIAENCLRCYRKTPVIADLAISDLGIPIESNEIILKVYSDKGAEVLEKSGIGKKKLPDDIKKAHVQKYDTIIESAKEKRAKDLEEWDKLPQEEKIAELLKCTSCGICVRGCPVCYCIDCIINKKKKAKTIDNITYNLTRIAHDADRCVECGNCDNNCPQNLPLSLYFQSLSEAFKEKFGYEAGMSIDDIPFRSAKAITEMEAENA</sequence>
<dbReference type="AlphaFoldDB" id="A0A0F9THG2"/>
<evidence type="ECO:0000313" key="2">
    <source>
        <dbReference type="EMBL" id="KKN40898.1"/>
    </source>
</evidence>
<dbReference type="Pfam" id="PF13183">
    <property type="entry name" value="Fer4_8"/>
    <property type="match status" value="1"/>
</dbReference>
<dbReference type="EMBL" id="LAZR01001680">
    <property type="protein sequence ID" value="KKN40898.1"/>
    <property type="molecule type" value="Genomic_DNA"/>
</dbReference>
<feature type="domain" description="4Fe-4S ferredoxin-type" evidence="1">
    <location>
        <begin position="312"/>
        <end position="342"/>
    </location>
</feature>
<reference evidence="2" key="1">
    <citation type="journal article" date="2015" name="Nature">
        <title>Complex archaea that bridge the gap between prokaryotes and eukaryotes.</title>
        <authorList>
            <person name="Spang A."/>
            <person name="Saw J.H."/>
            <person name="Jorgensen S.L."/>
            <person name="Zaremba-Niedzwiedzka K."/>
            <person name="Martijn J."/>
            <person name="Lind A.E."/>
            <person name="van Eijk R."/>
            <person name="Schleper C."/>
            <person name="Guy L."/>
            <person name="Ettema T.J."/>
        </authorList>
    </citation>
    <scope>NUCLEOTIDE SEQUENCE</scope>
</reference>
<dbReference type="PROSITE" id="PS51379">
    <property type="entry name" value="4FE4S_FER_2"/>
    <property type="match status" value="2"/>
</dbReference>
<gene>
    <name evidence="2" type="ORF">LCGC14_0728740</name>
</gene>
<evidence type="ECO:0000259" key="1">
    <source>
        <dbReference type="PROSITE" id="PS51379"/>
    </source>
</evidence>
<dbReference type="InterPro" id="IPR007525">
    <property type="entry name" value="FrhB_FdhB_C"/>
</dbReference>
<comment type="caution">
    <text evidence="2">The sequence shown here is derived from an EMBL/GenBank/DDBJ whole genome shotgun (WGS) entry which is preliminary data.</text>
</comment>
<dbReference type="InterPro" id="IPR017900">
    <property type="entry name" value="4Fe4S_Fe_S_CS"/>
</dbReference>
<dbReference type="PROSITE" id="PS00198">
    <property type="entry name" value="4FE4S_FER_1"/>
    <property type="match status" value="2"/>
</dbReference>
<proteinExistence type="predicted"/>
<organism evidence="2">
    <name type="scientific">marine sediment metagenome</name>
    <dbReference type="NCBI Taxonomy" id="412755"/>
    <lineage>
        <taxon>unclassified sequences</taxon>
        <taxon>metagenomes</taxon>
        <taxon>ecological metagenomes</taxon>
    </lineage>
</organism>